<organism evidence="10 11">
    <name type="scientific">Kocuria rhizophila (strain ATCC 9341 / DSM 348 / NBRC 103217 / DC2201)</name>
    <dbReference type="NCBI Taxonomy" id="378753"/>
    <lineage>
        <taxon>Bacteria</taxon>
        <taxon>Bacillati</taxon>
        <taxon>Actinomycetota</taxon>
        <taxon>Actinomycetes</taxon>
        <taxon>Micrococcales</taxon>
        <taxon>Micrococcaceae</taxon>
        <taxon>Kocuria</taxon>
    </lineage>
</organism>
<dbReference type="PANTHER" id="PTHR10192">
    <property type="entry name" value="MOLYBDOPTERIN BIOSYNTHESIS PROTEIN"/>
    <property type="match status" value="1"/>
</dbReference>
<comment type="pathway">
    <text evidence="2 7">Cofactor biosynthesis; molybdopterin biosynthesis.</text>
</comment>
<keyword evidence="11" id="KW-1185">Reference proteome</keyword>
<name>B2GII9_KOCRD</name>
<feature type="region of interest" description="Disordered" evidence="8">
    <location>
        <begin position="429"/>
        <end position="488"/>
    </location>
</feature>
<dbReference type="SUPFAM" id="SSF53218">
    <property type="entry name" value="Molybdenum cofactor biosynthesis proteins"/>
    <property type="match status" value="1"/>
</dbReference>
<keyword evidence="7" id="KW-0479">Metal-binding</keyword>
<dbReference type="EC" id="2.10.1.1" evidence="7"/>
<dbReference type="GO" id="GO:0006777">
    <property type="term" value="P:Mo-molybdopterin cofactor biosynthetic process"/>
    <property type="evidence" value="ECO:0007669"/>
    <property type="project" value="UniProtKB-UniRule"/>
</dbReference>
<dbReference type="NCBIfam" id="NF045515">
    <property type="entry name" value="Glp_gephyrin"/>
    <property type="match status" value="1"/>
</dbReference>
<dbReference type="EMBL" id="AP009152">
    <property type="protein sequence ID" value="BAG28938.1"/>
    <property type="molecule type" value="Genomic_DNA"/>
</dbReference>
<dbReference type="Proteomes" id="UP000008838">
    <property type="component" value="Chromosome"/>
</dbReference>
<feature type="domain" description="MoaB/Mog" evidence="9">
    <location>
        <begin position="199"/>
        <end position="339"/>
    </location>
</feature>
<sequence length="488" mass="49487">MSRSTPEHRSIPEHRDAVRALLARTRPDDIARAVPLHAAAGRVLARDLLAPLALPPHTNSQMDGFAVRVADLAAAHRGEDVVLAVHDTRAAGAAPARHTPGTATAVMTGAVLPAGADAVVPVERVVPPRFDTSPVTVPAETARATREGTFVREAGSDVARGQVALPAGTVLGAAARGACAALGLTGEDTVTVHRGPRVLVVSGGDEVVPAGRPLPAGSVHDANGPLLEAWLRENGVEHVARLRVDDDPAAFVAALHDALTGSGAELVVTSGGISAGAFEVVRQGLEREGTGMWFGHVAVQPGGPQGCGLVRGVPVLCLPGNPVSTWVSCEAFVRPALADVWGCCPPARWSTAALDAPVQPLDSRTQLRRGTLLSTTPPRVALVGGASSHLMTAAARADVLVCIPPGARELPEGEPVAVLGLAGGVLPGLPAAAGPGEETAHEHHPPGPGRPGHPAPRADPDPAARRPGRAAPPPAGGGTGDTRPGGQR</sequence>
<dbReference type="Gene3D" id="3.90.105.10">
    <property type="entry name" value="Molybdopterin biosynthesis moea protein, domain 2"/>
    <property type="match status" value="1"/>
</dbReference>
<dbReference type="STRING" id="378753.KRH_05910"/>
<dbReference type="CDD" id="cd00887">
    <property type="entry name" value="MoeA"/>
    <property type="match status" value="1"/>
</dbReference>
<dbReference type="Pfam" id="PF03454">
    <property type="entry name" value="MoeA_C"/>
    <property type="match status" value="1"/>
</dbReference>
<dbReference type="InterPro" id="IPR001453">
    <property type="entry name" value="MoaB/Mog_dom"/>
</dbReference>
<evidence type="ECO:0000313" key="10">
    <source>
        <dbReference type="EMBL" id="BAG28938.1"/>
    </source>
</evidence>
<evidence type="ECO:0000256" key="5">
    <source>
        <dbReference type="ARBA" id="ARBA00023150"/>
    </source>
</evidence>
<evidence type="ECO:0000256" key="3">
    <source>
        <dbReference type="ARBA" id="ARBA00010763"/>
    </source>
</evidence>
<dbReference type="InterPro" id="IPR005111">
    <property type="entry name" value="MoeA_C_domain_IV"/>
</dbReference>
<dbReference type="Gene3D" id="2.40.340.10">
    <property type="entry name" value="MoeA, C-terminal, domain IV"/>
    <property type="match status" value="1"/>
</dbReference>
<evidence type="ECO:0000313" key="11">
    <source>
        <dbReference type="Proteomes" id="UP000008838"/>
    </source>
</evidence>
<comment type="catalytic activity">
    <reaction evidence="6">
        <text>adenylyl-molybdopterin + molybdate = Mo-molybdopterin + AMP + H(+)</text>
        <dbReference type="Rhea" id="RHEA:35047"/>
        <dbReference type="ChEBI" id="CHEBI:15378"/>
        <dbReference type="ChEBI" id="CHEBI:36264"/>
        <dbReference type="ChEBI" id="CHEBI:62727"/>
        <dbReference type="ChEBI" id="CHEBI:71302"/>
        <dbReference type="ChEBI" id="CHEBI:456215"/>
        <dbReference type="EC" id="2.10.1.1"/>
    </reaction>
</comment>
<dbReference type="GO" id="GO:0061599">
    <property type="term" value="F:molybdopterin molybdotransferase activity"/>
    <property type="evidence" value="ECO:0007669"/>
    <property type="project" value="UniProtKB-UniRule"/>
</dbReference>
<keyword evidence="4 7" id="KW-0500">Molybdenum</keyword>
<dbReference type="InterPro" id="IPR036688">
    <property type="entry name" value="MoeA_C_domain_IV_sf"/>
</dbReference>
<dbReference type="eggNOG" id="COG0303">
    <property type="taxonomic scope" value="Bacteria"/>
</dbReference>
<dbReference type="Pfam" id="PF00994">
    <property type="entry name" value="MoCF_biosynth"/>
    <property type="match status" value="1"/>
</dbReference>
<keyword evidence="7" id="KW-0808">Transferase</keyword>
<dbReference type="InterPro" id="IPR036425">
    <property type="entry name" value="MoaB/Mog-like_dom_sf"/>
</dbReference>
<evidence type="ECO:0000259" key="9">
    <source>
        <dbReference type="SMART" id="SM00852"/>
    </source>
</evidence>
<comment type="similarity">
    <text evidence="3 7">Belongs to the MoeA family.</text>
</comment>
<dbReference type="GO" id="GO:0046872">
    <property type="term" value="F:metal ion binding"/>
    <property type="evidence" value="ECO:0007669"/>
    <property type="project" value="UniProtKB-UniRule"/>
</dbReference>
<evidence type="ECO:0000256" key="4">
    <source>
        <dbReference type="ARBA" id="ARBA00022505"/>
    </source>
</evidence>
<dbReference type="SUPFAM" id="SSF63867">
    <property type="entry name" value="MoeA C-terminal domain-like"/>
    <property type="match status" value="1"/>
</dbReference>
<dbReference type="Gene3D" id="3.40.980.10">
    <property type="entry name" value="MoaB/Mog-like domain"/>
    <property type="match status" value="1"/>
</dbReference>
<dbReference type="RefSeq" id="WP_012397664.1">
    <property type="nucleotide sequence ID" value="NC_010617.1"/>
</dbReference>
<evidence type="ECO:0000256" key="2">
    <source>
        <dbReference type="ARBA" id="ARBA00005046"/>
    </source>
</evidence>
<gene>
    <name evidence="10" type="primary">moeA</name>
    <name evidence="10" type="ordered locus">KRH_05910</name>
</gene>
<dbReference type="GO" id="GO:0005829">
    <property type="term" value="C:cytosol"/>
    <property type="evidence" value="ECO:0007669"/>
    <property type="project" value="TreeGrafter"/>
</dbReference>
<evidence type="ECO:0000256" key="6">
    <source>
        <dbReference type="ARBA" id="ARBA00047317"/>
    </source>
</evidence>
<evidence type="ECO:0000256" key="1">
    <source>
        <dbReference type="ARBA" id="ARBA00002901"/>
    </source>
</evidence>
<accession>B2GII9</accession>
<comment type="cofactor">
    <cofactor evidence="7">
        <name>Mg(2+)</name>
        <dbReference type="ChEBI" id="CHEBI:18420"/>
    </cofactor>
</comment>
<dbReference type="SUPFAM" id="SSF63882">
    <property type="entry name" value="MoeA N-terminal region -like"/>
    <property type="match status" value="1"/>
</dbReference>
<dbReference type="InterPro" id="IPR036135">
    <property type="entry name" value="MoeA_linker/N_sf"/>
</dbReference>
<comment type="function">
    <text evidence="1 7">Catalyzes the insertion of molybdate into adenylated molybdopterin with the concomitant release of AMP.</text>
</comment>
<dbReference type="InterPro" id="IPR038987">
    <property type="entry name" value="MoeA-like"/>
</dbReference>
<dbReference type="OrthoDB" id="9804758at2"/>
<dbReference type="AlphaFoldDB" id="B2GII9"/>
<dbReference type="Pfam" id="PF03453">
    <property type="entry name" value="MoeA_N"/>
    <property type="match status" value="1"/>
</dbReference>
<evidence type="ECO:0000256" key="8">
    <source>
        <dbReference type="SAM" id="MobiDB-lite"/>
    </source>
</evidence>
<protein>
    <recommendedName>
        <fullName evidence="7">Molybdopterin molybdenumtransferase</fullName>
        <ecNumber evidence="7">2.10.1.1</ecNumber>
    </recommendedName>
</protein>
<keyword evidence="5 7" id="KW-0501">Molybdenum cofactor biosynthesis</keyword>
<dbReference type="UniPathway" id="UPA00344"/>
<dbReference type="Gene3D" id="2.170.190.11">
    <property type="entry name" value="Molybdopterin biosynthesis moea protein, domain 3"/>
    <property type="match status" value="1"/>
</dbReference>
<proteinExistence type="inferred from homology"/>
<dbReference type="PANTHER" id="PTHR10192:SF5">
    <property type="entry name" value="GEPHYRIN"/>
    <property type="match status" value="1"/>
</dbReference>
<reference evidence="10 11" key="1">
    <citation type="journal article" date="2008" name="J. Bacteriol.">
        <title>Complete genome sequence of the soil actinomycete Kocuria rhizophila.</title>
        <authorList>
            <person name="Takarada H."/>
            <person name="Sekine M."/>
            <person name="Kosugi H."/>
            <person name="Matsuo Y."/>
            <person name="Fujisawa T."/>
            <person name="Omata S."/>
            <person name="Kishi E."/>
            <person name="Shimizu A."/>
            <person name="Tsukatani N."/>
            <person name="Tanikawa S."/>
            <person name="Fujita N."/>
            <person name="Harayama S."/>
        </authorList>
    </citation>
    <scope>NUCLEOTIDE SEQUENCE [LARGE SCALE GENOMIC DNA]</scope>
    <source>
        <strain evidence="11">ATCC 9341 / DSM 348 / NBRC 103217 / DC2201</strain>
    </source>
</reference>
<dbReference type="KEGG" id="krh:KRH_05910"/>
<dbReference type="SMART" id="SM00852">
    <property type="entry name" value="MoCF_biosynth"/>
    <property type="match status" value="1"/>
</dbReference>
<keyword evidence="7" id="KW-0460">Magnesium</keyword>
<dbReference type="InterPro" id="IPR005110">
    <property type="entry name" value="MoeA_linker/N"/>
</dbReference>
<dbReference type="HOGENOM" id="CLU_010186_7_0_11"/>
<evidence type="ECO:0000256" key="7">
    <source>
        <dbReference type="RuleBase" id="RU365090"/>
    </source>
</evidence>